<evidence type="ECO:0000313" key="2">
    <source>
        <dbReference type="Proteomes" id="UP001165960"/>
    </source>
</evidence>
<protein>
    <submittedName>
        <fullName evidence="1">Uncharacterized protein</fullName>
    </submittedName>
</protein>
<organism evidence="1 2">
    <name type="scientific">Entomophthora muscae</name>
    <dbReference type="NCBI Taxonomy" id="34485"/>
    <lineage>
        <taxon>Eukaryota</taxon>
        <taxon>Fungi</taxon>
        <taxon>Fungi incertae sedis</taxon>
        <taxon>Zoopagomycota</taxon>
        <taxon>Entomophthoromycotina</taxon>
        <taxon>Entomophthoromycetes</taxon>
        <taxon>Entomophthorales</taxon>
        <taxon>Entomophthoraceae</taxon>
        <taxon>Entomophthora</taxon>
    </lineage>
</organism>
<evidence type="ECO:0000313" key="1">
    <source>
        <dbReference type="EMBL" id="KAJ9053133.1"/>
    </source>
</evidence>
<dbReference type="Proteomes" id="UP001165960">
    <property type="component" value="Unassembled WGS sequence"/>
</dbReference>
<dbReference type="EMBL" id="QTSX02006555">
    <property type="protein sequence ID" value="KAJ9053133.1"/>
    <property type="molecule type" value="Genomic_DNA"/>
</dbReference>
<name>A0ACC2RSS1_9FUNG</name>
<sequence length="109" mass="12294">MNHLCQECEICMQLKKGIVPRALDFGHAPCSAALEKCRRLQNSLKPNPQAELLFADLTQGCMVMEPSVYYVDTDSEEEVPLPDKLKNELPPTEISFKSFVKSFWGCVLC</sequence>
<comment type="caution">
    <text evidence="1">The sequence shown here is derived from an EMBL/GenBank/DDBJ whole genome shotgun (WGS) entry which is preliminary data.</text>
</comment>
<proteinExistence type="predicted"/>
<accession>A0ACC2RSS1</accession>
<reference evidence="1" key="1">
    <citation type="submission" date="2022-04" db="EMBL/GenBank/DDBJ databases">
        <title>Genome of the entomopathogenic fungus Entomophthora muscae.</title>
        <authorList>
            <person name="Elya C."/>
            <person name="Lovett B.R."/>
            <person name="Lee E."/>
            <person name="Macias A.M."/>
            <person name="Hajek A.E."/>
            <person name="De Bivort B.L."/>
            <person name="Kasson M.T."/>
            <person name="De Fine Licht H.H."/>
            <person name="Stajich J.E."/>
        </authorList>
    </citation>
    <scope>NUCLEOTIDE SEQUENCE</scope>
    <source>
        <strain evidence="1">Berkeley</strain>
    </source>
</reference>
<gene>
    <name evidence="1" type="ORF">DSO57_1027311</name>
</gene>
<keyword evidence="2" id="KW-1185">Reference proteome</keyword>